<gene>
    <name evidence="12" type="ORF">AJ80_04242</name>
</gene>
<dbReference type="AlphaFoldDB" id="A0A2B7YE57"/>
<evidence type="ECO:0000256" key="7">
    <source>
        <dbReference type="ARBA" id="ARBA00023128"/>
    </source>
</evidence>
<dbReference type="GO" id="GO:0042407">
    <property type="term" value="P:cristae formation"/>
    <property type="evidence" value="ECO:0007669"/>
    <property type="project" value="InterPro"/>
</dbReference>
<protein>
    <recommendedName>
        <fullName evidence="4 11">MICOS complex subunit MIC12</fullName>
    </recommendedName>
    <alternativeName>
        <fullName evidence="10 11">Altered inheritance of mitochondria protein 5, mitochondrial</fullName>
    </alternativeName>
    <alternativeName>
        <fullName evidence="9 11">Found in mitochondrial proteome protein 51</fullName>
    </alternativeName>
</protein>
<keyword evidence="13" id="KW-1185">Reference proteome</keyword>
<evidence type="ECO:0000256" key="10">
    <source>
        <dbReference type="ARBA" id="ARBA00032985"/>
    </source>
</evidence>
<keyword evidence="6" id="KW-1133">Transmembrane helix</keyword>
<organism evidence="12 13">
    <name type="scientific">Polytolypa hystricis (strain UAMH7299)</name>
    <dbReference type="NCBI Taxonomy" id="1447883"/>
    <lineage>
        <taxon>Eukaryota</taxon>
        <taxon>Fungi</taxon>
        <taxon>Dikarya</taxon>
        <taxon>Ascomycota</taxon>
        <taxon>Pezizomycotina</taxon>
        <taxon>Eurotiomycetes</taxon>
        <taxon>Eurotiomycetidae</taxon>
        <taxon>Onygenales</taxon>
        <taxon>Onygenales incertae sedis</taxon>
        <taxon>Polytolypa</taxon>
    </lineage>
</organism>
<keyword evidence="11" id="KW-0999">Mitochondrion inner membrane</keyword>
<evidence type="ECO:0000256" key="5">
    <source>
        <dbReference type="ARBA" id="ARBA00022692"/>
    </source>
</evidence>
<comment type="similarity">
    <text evidence="3 11">Belongs to the MICOS complex subunit Mic12 family.</text>
</comment>
<comment type="subcellular location">
    <subcellularLocation>
        <location evidence="2">Membrane</location>
    </subcellularLocation>
    <subcellularLocation>
        <location evidence="11">Mitochondrion inner membrane</location>
        <topology evidence="11">Single-pass membrane protein</topology>
    </subcellularLocation>
</comment>
<sequence length="125" mass="14317">MGFLTGFFGGFTLTVSALYITLHLHHANRQHQHLLLREQIDAINAIALPLIPINSVNNANAVASVMAQSGYYPRQQRPTVTELAKERWNAEVEGFVRRAQQVTWEDVWSRADEGWKMMERLVKRS</sequence>
<keyword evidence="8" id="KW-0472">Membrane</keyword>
<dbReference type="GO" id="GO:0061617">
    <property type="term" value="C:MICOS complex"/>
    <property type="evidence" value="ECO:0007669"/>
    <property type="project" value="UniProtKB-UniRule"/>
</dbReference>
<accession>A0A2B7YE57</accession>
<evidence type="ECO:0000256" key="3">
    <source>
        <dbReference type="ARBA" id="ARBA00009188"/>
    </source>
</evidence>
<evidence type="ECO:0000313" key="13">
    <source>
        <dbReference type="Proteomes" id="UP000224634"/>
    </source>
</evidence>
<evidence type="ECO:0000313" key="12">
    <source>
        <dbReference type="EMBL" id="PGH19162.1"/>
    </source>
</evidence>
<comment type="function">
    <text evidence="1 11">Component of the MICOS complex, a large protein complex of the mitochondrial inner membrane that plays crucial roles in the maintenance of crista junctions, inner membrane architecture, and formation of contact sites to the outer membrane.</text>
</comment>
<evidence type="ECO:0000256" key="8">
    <source>
        <dbReference type="ARBA" id="ARBA00023136"/>
    </source>
</evidence>
<comment type="caution">
    <text evidence="12">The sequence shown here is derived from an EMBL/GenBank/DDBJ whole genome shotgun (WGS) entry which is preliminary data.</text>
</comment>
<evidence type="ECO:0000256" key="4">
    <source>
        <dbReference type="ARBA" id="ARBA00018170"/>
    </source>
</evidence>
<evidence type="ECO:0000256" key="2">
    <source>
        <dbReference type="ARBA" id="ARBA00004370"/>
    </source>
</evidence>
<reference evidence="12 13" key="1">
    <citation type="submission" date="2017-10" db="EMBL/GenBank/DDBJ databases">
        <title>Comparative genomics in systemic dimorphic fungi from Ajellomycetaceae.</title>
        <authorList>
            <person name="Munoz J.F."/>
            <person name="Mcewen J.G."/>
            <person name="Clay O.K."/>
            <person name="Cuomo C.A."/>
        </authorList>
    </citation>
    <scope>NUCLEOTIDE SEQUENCE [LARGE SCALE GENOMIC DNA]</scope>
    <source>
        <strain evidence="12 13">UAMH7299</strain>
    </source>
</reference>
<dbReference type="OrthoDB" id="4037694at2759"/>
<evidence type="ECO:0000256" key="1">
    <source>
        <dbReference type="ARBA" id="ARBA00002689"/>
    </source>
</evidence>
<evidence type="ECO:0000256" key="9">
    <source>
        <dbReference type="ARBA" id="ARBA00032159"/>
    </source>
</evidence>
<dbReference type="EMBL" id="PDNA01000052">
    <property type="protein sequence ID" value="PGH19162.1"/>
    <property type="molecule type" value="Genomic_DNA"/>
</dbReference>
<name>A0A2B7YE57_POLH7</name>
<keyword evidence="5" id="KW-0812">Transmembrane</keyword>
<dbReference type="Proteomes" id="UP000224634">
    <property type="component" value="Unassembled WGS sequence"/>
</dbReference>
<comment type="subunit">
    <text evidence="11">Component of the mitochondrial contact site and cristae organizing system (MICOS) complex.</text>
</comment>
<dbReference type="GO" id="GO:0044284">
    <property type="term" value="C:mitochondrial crista junction"/>
    <property type="evidence" value="ECO:0007669"/>
    <property type="project" value="InterPro"/>
</dbReference>
<dbReference type="Pfam" id="PF17050">
    <property type="entry name" value="AIM5"/>
    <property type="match status" value="1"/>
</dbReference>
<keyword evidence="7 11" id="KW-0496">Mitochondrion</keyword>
<proteinExistence type="inferred from homology"/>
<evidence type="ECO:0000256" key="11">
    <source>
        <dbReference type="RuleBase" id="RU363010"/>
    </source>
</evidence>
<evidence type="ECO:0000256" key="6">
    <source>
        <dbReference type="ARBA" id="ARBA00022989"/>
    </source>
</evidence>
<dbReference type="InterPro" id="IPR031463">
    <property type="entry name" value="Mic12"/>
</dbReference>